<protein>
    <submittedName>
        <fullName evidence="2">Sugar-specific transcriptional regulator TrmB</fullName>
    </submittedName>
</protein>
<dbReference type="InterPro" id="IPR016032">
    <property type="entry name" value="Sig_transdc_resp-reg_C-effctor"/>
</dbReference>
<evidence type="ECO:0000259" key="1">
    <source>
        <dbReference type="SMART" id="SM00421"/>
    </source>
</evidence>
<dbReference type="PANTHER" id="PTHR34293">
    <property type="entry name" value="HTH-TYPE TRANSCRIPTIONAL REGULATOR TRMBL2"/>
    <property type="match status" value="1"/>
</dbReference>
<dbReference type="Pfam" id="PF01978">
    <property type="entry name" value="TrmB"/>
    <property type="match status" value="1"/>
</dbReference>
<dbReference type="InterPro" id="IPR051797">
    <property type="entry name" value="TrmB-like"/>
</dbReference>
<dbReference type="AlphaFoldDB" id="A0A1I2XFC7"/>
<evidence type="ECO:0000313" key="3">
    <source>
        <dbReference type="Proteomes" id="UP000181942"/>
    </source>
</evidence>
<dbReference type="InterPro" id="IPR002831">
    <property type="entry name" value="Tscrpt_reg_TrmB_N"/>
</dbReference>
<name>A0A1I2XFC7_9ACTN</name>
<dbReference type="OrthoDB" id="3369460at2"/>
<proteinExistence type="predicted"/>
<feature type="domain" description="HTH luxR-type" evidence="1">
    <location>
        <begin position="269"/>
        <end position="326"/>
    </location>
</feature>
<dbReference type="InterPro" id="IPR036388">
    <property type="entry name" value="WH-like_DNA-bd_sf"/>
</dbReference>
<sequence>MLETVGLTADESEVYRLLVATGTASAQDISGRSDLDVVTARLLLRALEHKGLASAAEDNPEWFTAVPPQVALMPRLQRHFDALEQTRAAVYELAETHRRSAWARSTGEAVEIITGAAALRQHLRQLQHGAGREMMWFVKAQYVAMSPESNQEEFDALDRGVLYRALYEQAYFDDPDSVDYVVKGVCAGEVARAVPLLPLRMAIADRSVAILPLAASGTSRNPRELRAAVVRESSLLDALIALFEHHWEIGAPLRVTEEGQIGGAGTTDAASPVGEDRHLLSLMVAGMTDEAIAGQLRVSKRTVQRRIQGLMSLAGVATRMQLGWHAARRDWL</sequence>
<dbReference type="EMBL" id="FONR01000046">
    <property type="protein sequence ID" value="SFH12135.1"/>
    <property type="molecule type" value="Genomic_DNA"/>
</dbReference>
<dbReference type="RefSeq" id="WP_075033673.1">
    <property type="nucleotide sequence ID" value="NZ_FONR01000046.1"/>
</dbReference>
<dbReference type="Gene3D" id="1.10.10.10">
    <property type="entry name" value="Winged helix-like DNA-binding domain superfamily/Winged helix DNA-binding domain"/>
    <property type="match status" value="2"/>
</dbReference>
<dbReference type="GO" id="GO:0003677">
    <property type="term" value="F:DNA binding"/>
    <property type="evidence" value="ECO:0007669"/>
    <property type="project" value="InterPro"/>
</dbReference>
<reference evidence="2 3" key="1">
    <citation type="submission" date="2016-10" db="EMBL/GenBank/DDBJ databases">
        <authorList>
            <person name="de Groot N.N."/>
        </authorList>
    </citation>
    <scope>NUCLEOTIDE SEQUENCE [LARGE SCALE GENOMIC DNA]</scope>
    <source>
        <strain evidence="2 3">OK461</strain>
    </source>
</reference>
<gene>
    <name evidence="2" type="ORF">SAMN02787118_14630</name>
</gene>
<dbReference type="GO" id="GO:0006355">
    <property type="term" value="P:regulation of DNA-templated transcription"/>
    <property type="evidence" value="ECO:0007669"/>
    <property type="project" value="InterPro"/>
</dbReference>
<accession>A0A1I2XFC7</accession>
<organism evidence="2 3">
    <name type="scientific">Streptomyces mirabilis</name>
    <dbReference type="NCBI Taxonomy" id="68239"/>
    <lineage>
        <taxon>Bacteria</taxon>
        <taxon>Bacillati</taxon>
        <taxon>Actinomycetota</taxon>
        <taxon>Actinomycetes</taxon>
        <taxon>Kitasatosporales</taxon>
        <taxon>Streptomycetaceae</taxon>
        <taxon>Streptomyces</taxon>
    </lineage>
</organism>
<dbReference type="SUPFAM" id="SSF46894">
    <property type="entry name" value="C-terminal effector domain of the bipartite response regulators"/>
    <property type="match status" value="1"/>
</dbReference>
<dbReference type="SMART" id="SM00421">
    <property type="entry name" value="HTH_LUXR"/>
    <property type="match status" value="1"/>
</dbReference>
<evidence type="ECO:0000313" key="2">
    <source>
        <dbReference type="EMBL" id="SFH12135.1"/>
    </source>
</evidence>
<dbReference type="PANTHER" id="PTHR34293:SF1">
    <property type="entry name" value="HTH-TYPE TRANSCRIPTIONAL REGULATOR TRMBL2"/>
    <property type="match status" value="1"/>
</dbReference>
<dbReference type="InterPro" id="IPR000792">
    <property type="entry name" value="Tscrpt_reg_LuxR_C"/>
</dbReference>
<dbReference type="Proteomes" id="UP000181942">
    <property type="component" value="Unassembled WGS sequence"/>
</dbReference>